<dbReference type="PANTHER" id="PTHR11228:SF34">
    <property type="entry name" value="TUNGSTEN-CONTAINING ALDEHYDE FERREDOXIN OXIDOREDUCTASE COFACTOR MODIFYING PROTEIN"/>
    <property type="match status" value="1"/>
</dbReference>
<dbReference type="GO" id="GO:0046872">
    <property type="term" value="F:metal ion binding"/>
    <property type="evidence" value="ECO:0007669"/>
    <property type="project" value="UniProtKB-KW"/>
</dbReference>
<dbReference type="SUPFAM" id="SSF102114">
    <property type="entry name" value="Radical SAM enzymes"/>
    <property type="match status" value="1"/>
</dbReference>
<organism evidence="7 8">
    <name type="scientific">Photorhabdus aegyptia</name>
    <dbReference type="NCBI Taxonomy" id="2805098"/>
    <lineage>
        <taxon>Bacteria</taxon>
        <taxon>Pseudomonadati</taxon>
        <taxon>Pseudomonadota</taxon>
        <taxon>Gammaproteobacteria</taxon>
        <taxon>Enterobacterales</taxon>
        <taxon>Morganellaceae</taxon>
        <taxon>Photorhabdus</taxon>
    </lineage>
</organism>
<dbReference type="SFLD" id="SFLDG01067">
    <property type="entry name" value="SPASM/twitch_domain_containing"/>
    <property type="match status" value="1"/>
</dbReference>
<reference evidence="7 8" key="1">
    <citation type="submission" date="2014-03" db="EMBL/GenBank/DDBJ databases">
        <title>Draft Genome of Photorhabdus luminescens BA1, an Egyptian Isolate.</title>
        <authorList>
            <person name="Ghazal S."/>
            <person name="Hurst S.G.IV."/>
            <person name="Morris K."/>
            <person name="Thomas K."/>
            <person name="Tisa L.S."/>
        </authorList>
    </citation>
    <scope>NUCLEOTIDE SEQUENCE [LARGE SCALE GENOMIC DNA]</scope>
    <source>
        <strain evidence="7 8">BA1</strain>
    </source>
</reference>
<evidence type="ECO:0000256" key="1">
    <source>
        <dbReference type="ARBA" id="ARBA00001966"/>
    </source>
</evidence>
<dbReference type="InterPro" id="IPR007197">
    <property type="entry name" value="rSAM"/>
</dbReference>
<evidence type="ECO:0000256" key="2">
    <source>
        <dbReference type="ARBA" id="ARBA00022691"/>
    </source>
</evidence>
<dbReference type="Gene3D" id="3.20.20.70">
    <property type="entry name" value="Aldolase class I"/>
    <property type="match status" value="1"/>
</dbReference>
<evidence type="ECO:0000256" key="3">
    <source>
        <dbReference type="ARBA" id="ARBA00022723"/>
    </source>
</evidence>
<keyword evidence="8" id="KW-1185">Reference proteome</keyword>
<gene>
    <name evidence="7" type="ORF">BA1DRAFT_02651</name>
</gene>
<dbReference type="InterPro" id="IPR013785">
    <property type="entry name" value="Aldolase_TIM"/>
</dbReference>
<dbReference type="GO" id="GO:0003824">
    <property type="term" value="F:catalytic activity"/>
    <property type="evidence" value="ECO:0007669"/>
    <property type="project" value="InterPro"/>
</dbReference>
<feature type="domain" description="Radical SAM core" evidence="6">
    <location>
        <begin position="10"/>
        <end position="235"/>
    </location>
</feature>
<dbReference type="CDD" id="cd01335">
    <property type="entry name" value="Radical_SAM"/>
    <property type="match status" value="1"/>
</dbReference>
<dbReference type="InterPro" id="IPR050377">
    <property type="entry name" value="Radical_SAM_PqqE_MftC-like"/>
</dbReference>
<comment type="caution">
    <text evidence="7">The sequence shown here is derived from an EMBL/GenBank/DDBJ whole genome shotgun (WGS) entry which is preliminary data.</text>
</comment>
<dbReference type="Pfam" id="PF04055">
    <property type="entry name" value="Radical_SAM"/>
    <property type="match status" value="1"/>
</dbReference>
<evidence type="ECO:0000313" key="7">
    <source>
        <dbReference type="EMBL" id="EYU14812.1"/>
    </source>
</evidence>
<keyword evidence="3" id="KW-0479">Metal-binding</keyword>
<dbReference type="PATRIC" id="fig|1393736.3.peg.2712"/>
<dbReference type="RefSeq" id="WP_036779748.1">
    <property type="nucleotide sequence ID" value="NZ_CAWLTM010000077.1"/>
</dbReference>
<keyword evidence="5" id="KW-0411">Iron-sulfur</keyword>
<keyword evidence="4" id="KW-0408">Iron</keyword>
<sequence>MSCFPPGYWEQYPNTATVITTYTCNAACKECCFECNPSVKARLSLDEIKQFITHSKANFPGLKLVVFSGGECFLLGKDLIEAIRFASDHGLLTRCVTNGYWGKNREKAQRIAQDLLDAGITEMNISTGKDHSEWIPLDNVVAAAEALAEQNITTLITVEQDTADSAIATQITQNPVIKRLKEQNKINLQRNTWMPFYDTSEERKDVPNRDQQLAKGCDQVFENIVLTPHGEISACCGLTLEHIPEMKLGRLQGGDVSQLFKGQEEDFMKVWLRTEGPYKILKKYRPLDSNINLEKIVHPCQACAHLHKDEGTRRNLLDNYHKEIIPVMKKFNAKERLDLIYYSAEKNAINLTEE</sequence>
<evidence type="ECO:0000259" key="6">
    <source>
        <dbReference type="PROSITE" id="PS51918"/>
    </source>
</evidence>
<dbReference type="InterPro" id="IPR058240">
    <property type="entry name" value="rSAM_sf"/>
</dbReference>
<evidence type="ECO:0000256" key="5">
    <source>
        <dbReference type="ARBA" id="ARBA00023014"/>
    </source>
</evidence>
<comment type="cofactor">
    <cofactor evidence="1">
        <name>[4Fe-4S] cluster</name>
        <dbReference type="ChEBI" id="CHEBI:49883"/>
    </cofactor>
</comment>
<protein>
    <recommendedName>
        <fullName evidence="6">Radical SAM core domain-containing protein</fullName>
    </recommendedName>
</protein>
<name>A0A022PF80_9GAMM</name>
<evidence type="ECO:0000313" key="8">
    <source>
        <dbReference type="Proteomes" id="UP000023464"/>
    </source>
</evidence>
<proteinExistence type="predicted"/>
<dbReference type="GO" id="GO:0051536">
    <property type="term" value="F:iron-sulfur cluster binding"/>
    <property type="evidence" value="ECO:0007669"/>
    <property type="project" value="UniProtKB-KW"/>
</dbReference>
<dbReference type="AlphaFoldDB" id="A0A022PF80"/>
<dbReference type="Proteomes" id="UP000023464">
    <property type="component" value="Unassembled WGS sequence"/>
</dbReference>
<evidence type="ECO:0000256" key="4">
    <source>
        <dbReference type="ARBA" id="ARBA00023004"/>
    </source>
</evidence>
<accession>A0A022PF80</accession>
<dbReference type="PROSITE" id="PS51918">
    <property type="entry name" value="RADICAL_SAM"/>
    <property type="match status" value="1"/>
</dbReference>
<dbReference type="SFLD" id="SFLDS00029">
    <property type="entry name" value="Radical_SAM"/>
    <property type="match status" value="1"/>
</dbReference>
<dbReference type="PANTHER" id="PTHR11228">
    <property type="entry name" value="RADICAL SAM DOMAIN PROTEIN"/>
    <property type="match status" value="1"/>
</dbReference>
<dbReference type="EMBL" id="JFGV01000038">
    <property type="protein sequence ID" value="EYU14812.1"/>
    <property type="molecule type" value="Genomic_DNA"/>
</dbReference>
<keyword evidence="2" id="KW-0949">S-adenosyl-L-methionine</keyword>